<evidence type="ECO:0000313" key="1">
    <source>
        <dbReference type="EMBL" id="CAI5782635.1"/>
    </source>
</evidence>
<organism evidence="1 2">
    <name type="scientific">Podarcis lilfordi</name>
    <name type="common">Lilford's wall lizard</name>
    <dbReference type="NCBI Taxonomy" id="74358"/>
    <lineage>
        <taxon>Eukaryota</taxon>
        <taxon>Metazoa</taxon>
        <taxon>Chordata</taxon>
        <taxon>Craniata</taxon>
        <taxon>Vertebrata</taxon>
        <taxon>Euteleostomi</taxon>
        <taxon>Lepidosauria</taxon>
        <taxon>Squamata</taxon>
        <taxon>Bifurcata</taxon>
        <taxon>Unidentata</taxon>
        <taxon>Episquamata</taxon>
        <taxon>Laterata</taxon>
        <taxon>Lacertibaenia</taxon>
        <taxon>Lacertidae</taxon>
        <taxon>Podarcis</taxon>
    </lineage>
</organism>
<gene>
    <name evidence="1" type="ORF">PODLI_1B021095</name>
</gene>
<dbReference type="Proteomes" id="UP001178461">
    <property type="component" value="Chromosome 8"/>
</dbReference>
<keyword evidence="2" id="KW-1185">Reference proteome</keyword>
<sequence>MERVVQPCFFSGGGEDPLSHPGSCFSCVPETPPPRIRHTYLKPQKPNRTIALNFFVGVCVCVRAHVCVVPSSALSVFSSLPAPFLFCYISSQGTAGEAAALIDLLIPVGDHAGAEGISVQSHGGVLLPSHCFALVFLKQFF</sequence>
<proteinExistence type="predicted"/>
<protein>
    <submittedName>
        <fullName evidence="1">Uncharacterized protein</fullName>
    </submittedName>
</protein>
<dbReference type="EMBL" id="OX395133">
    <property type="protein sequence ID" value="CAI5782635.1"/>
    <property type="molecule type" value="Genomic_DNA"/>
</dbReference>
<evidence type="ECO:0000313" key="2">
    <source>
        <dbReference type="Proteomes" id="UP001178461"/>
    </source>
</evidence>
<dbReference type="AlphaFoldDB" id="A0AA35PE73"/>
<accession>A0AA35PE73</accession>
<name>A0AA35PE73_9SAUR</name>
<reference evidence="1" key="1">
    <citation type="submission" date="2022-12" db="EMBL/GenBank/DDBJ databases">
        <authorList>
            <person name="Alioto T."/>
            <person name="Alioto T."/>
            <person name="Gomez Garrido J."/>
        </authorList>
    </citation>
    <scope>NUCLEOTIDE SEQUENCE</scope>
</reference>